<accession>W8VP74</accession>
<dbReference type="InterPro" id="IPR017439">
    <property type="entry name" value="Amidohydrolase"/>
</dbReference>
<dbReference type="AlphaFoldDB" id="W8VP74"/>
<keyword evidence="4" id="KW-1185">Reference proteome</keyword>
<sequence>MKGTVLFLCVILAAATSCKTNKEFNHLKMAQMSDDLFPELVEIRRGLHQHPELSGQEVRTSQIVATYLRELGMEVHTNKGGHGVVGILNTGKPGKKIAWRADMDAIKSEDAEDHSFQSLNPGVSHNCGHDVHTTIGLGIANVMSQMKEQIDGQVYFIFQPSEEAFTGAQAMMQDGLLDVIQPDEIYALHVFPSQVGTVQTKSNELFAYQQTIVLNFKSSTNDSVETYINSVLESLNRQFNSGTPSSLNELTDEKLGLVNQETIYRDYFFSTPVNQIASSDAEMSFQFTIYETDQQKMGAAVLNLEKEIGSSKYSNDLIGVVSLSKNPTVQNDPSLTGESLDMLTNTYGNDRIQRMYGQIPYFNEDFTYFQDHISGVLFLLGASNDEKGILAMPHSPEFKVDEKAINYGVQYFSSLMVKRINGEGM</sequence>
<keyword evidence="1" id="KW-0378">Hydrolase</keyword>
<gene>
    <name evidence="3" type="ORF">NMS_0865</name>
</gene>
<dbReference type="HOGENOM" id="CLU_023257_0_1_10"/>
<comment type="cofactor">
    <cofactor evidence="2">
        <name>Mn(2+)</name>
        <dbReference type="ChEBI" id="CHEBI:29035"/>
    </cofactor>
    <text evidence="2">The Mn(2+) ion enhances activity.</text>
</comment>
<feature type="binding site" evidence="2">
    <location>
        <position position="189"/>
    </location>
    <ligand>
        <name>Mn(2+)</name>
        <dbReference type="ChEBI" id="CHEBI:29035"/>
        <label>2</label>
    </ligand>
</feature>
<keyword evidence="2" id="KW-0464">Manganese</keyword>
<protein>
    <submittedName>
        <fullName evidence="3">N-acetyl-L,L-diaminopimelate deacetylase</fullName>
    </submittedName>
</protein>
<dbReference type="Gene3D" id="3.30.70.360">
    <property type="match status" value="1"/>
</dbReference>
<proteinExistence type="predicted"/>
<dbReference type="PIRSF" id="PIRSF005962">
    <property type="entry name" value="Pept_M20D_amidohydro"/>
    <property type="match status" value="1"/>
</dbReference>
<name>W8VP74_9FLAO</name>
<keyword evidence="2" id="KW-0479">Metal-binding</keyword>
<dbReference type="NCBIfam" id="TIGR01891">
    <property type="entry name" value="amidohydrolases"/>
    <property type="match status" value="1"/>
</dbReference>
<feature type="binding site" evidence="2">
    <location>
        <position position="394"/>
    </location>
    <ligand>
        <name>Mn(2+)</name>
        <dbReference type="ChEBI" id="CHEBI:29035"/>
        <label>2</label>
    </ligand>
</feature>
<feature type="binding site" evidence="2">
    <location>
        <position position="163"/>
    </location>
    <ligand>
        <name>Mn(2+)</name>
        <dbReference type="ChEBI" id="CHEBI:29035"/>
        <label>2</label>
    </ligand>
</feature>
<organism evidence="3 4">
    <name type="scientific">Nonlabens marinus S1-08</name>
    <dbReference type="NCBI Taxonomy" id="1454201"/>
    <lineage>
        <taxon>Bacteria</taxon>
        <taxon>Pseudomonadati</taxon>
        <taxon>Bacteroidota</taxon>
        <taxon>Flavobacteriia</taxon>
        <taxon>Flavobacteriales</taxon>
        <taxon>Flavobacteriaceae</taxon>
        <taxon>Nonlabens</taxon>
    </lineage>
</organism>
<evidence type="ECO:0000313" key="3">
    <source>
        <dbReference type="EMBL" id="BAO54874.1"/>
    </source>
</evidence>
<dbReference type="Proteomes" id="UP000031760">
    <property type="component" value="Chromosome"/>
</dbReference>
<dbReference type="GO" id="GO:0016787">
    <property type="term" value="F:hydrolase activity"/>
    <property type="evidence" value="ECO:0007669"/>
    <property type="project" value="InterPro"/>
</dbReference>
<evidence type="ECO:0000256" key="2">
    <source>
        <dbReference type="PIRSR" id="PIRSR005962-1"/>
    </source>
</evidence>
<dbReference type="InterPro" id="IPR002933">
    <property type="entry name" value="Peptidase_M20"/>
</dbReference>
<evidence type="ECO:0000313" key="4">
    <source>
        <dbReference type="Proteomes" id="UP000031760"/>
    </source>
</evidence>
<dbReference type="OrthoDB" id="9776731at2"/>
<dbReference type="PANTHER" id="PTHR11014:SF63">
    <property type="entry name" value="METALLOPEPTIDASE, PUTATIVE (AFU_ORTHOLOGUE AFUA_6G09600)-RELATED"/>
    <property type="match status" value="1"/>
</dbReference>
<feature type="binding site" evidence="2">
    <location>
        <position position="127"/>
    </location>
    <ligand>
        <name>Mn(2+)</name>
        <dbReference type="ChEBI" id="CHEBI:29035"/>
        <label>2</label>
    </ligand>
</feature>
<dbReference type="KEGG" id="nmf:NMS_0865"/>
<dbReference type="PROSITE" id="PS51257">
    <property type="entry name" value="PROKAR_LIPOPROTEIN"/>
    <property type="match status" value="1"/>
</dbReference>
<feature type="binding site" evidence="2">
    <location>
        <position position="129"/>
    </location>
    <ligand>
        <name>Mn(2+)</name>
        <dbReference type="ChEBI" id="CHEBI:29035"/>
        <label>2</label>
    </ligand>
</feature>
<dbReference type="Pfam" id="PF01546">
    <property type="entry name" value="Peptidase_M20"/>
    <property type="match status" value="1"/>
</dbReference>
<dbReference type="EMBL" id="AP014548">
    <property type="protein sequence ID" value="BAO54874.1"/>
    <property type="molecule type" value="Genomic_DNA"/>
</dbReference>
<reference evidence="3 4" key="1">
    <citation type="journal article" date="2014" name="Proc. Natl. Acad. Sci. U.S.A.">
        <title>Functional characterization of flavobacteria rhodopsins reveals a unique class of light-driven chloride pump in bacteria.</title>
        <authorList>
            <person name="Yoshizawa S."/>
            <person name="Kumagai Y."/>
            <person name="Kim H."/>
            <person name="Ogura Y."/>
            <person name="Hayashi T."/>
            <person name="Iwasaki W."/>
            <person name="DeLong E.F."/>
            <person name="Kogure K."/>
        </authorList>
    </citation>
    <scope>NUCLEOTIDE SEQUENCE [LARGE SCALE GENOMIC DNA]</scope>
    <source>
        <strain evidence="3 4">S1-08</strain>
    </source>
</reference>
<evidence type="ECO:0000256" key="1">
    <source>
        <dbReference type="ARBA" id="ARBA00022801"/>
    </source>
</evidence>
<dbReference type="Gene3D" id="3.40.630.10">
    <property type="entry name" value="Zn peptidases"/>
    <property type="match status" value="1"/>
</dbReference>
<dbReference type="RefSeq" id="WP_041495574.1">
    <property type="nucleotide sequence ID" value="NZ_AP014548.1"/>
</dbReference>
<dbReference type="SUPFAM" id="SSF53187">
    <property type="entry name" value="Zn-dependent exopeptidases"/>
    <property type="match status" value="1"/>
</dbReference>
<dbReference type="STRING" id="1454201.NMS_0865"/>
<dbReference type="PANTHER" id="PTHR11014">
    <property type="entry name" value="PEPTIDASE M20 FAMILY MEMBER"/>
    <property type="match status" value="1"/>
</dbReference>
<dbReference type="GO" id="GO:0046872">
    <property type="term" value="F:metal ion binding"/>
    <property type="evidence" value="ECO:0007669"/>
    <property type="project" value="UniProtKB-KW"/>
</dbReference>